<evidence type="ECO:0000313" key="2">
    <source>
        <dbReference type="Proteomes" id="UP001054945"/>
    </source>
</evidence>
<organism evidence="1 2">
    <name type="scientific">Caerostris extrusa</name>
    <name type="common">Bark spider</name>
    <name type="synonym">Caerostris bankana</name>
    <dbReference type="NCBI Taxonomy" id="172846"/>
    <lineage>
        <taxon>Eukaryota</taxon>
        <taxon>Metazoa</taxon>
        <taxon>Ecdysozoa</taxon>
        <taxon>Arthropoda</taxon>
        <taxon>Chelicerata</taxon>
        <taxon>Arachnida</taxon>
        <taxon>Araneae</taxon>
        <taxon>Araneomorphae</taxon>
        <taxon>Entelegynae</taxon>
        <taxon>Araneoidea</taxon>
        <taxon>Araneidae</taxon>
        <taxon>Caerostris</taxon>
    </lineage>
</organism>
<comment type="caution">
    <text evidence="1">The sequence shown here is derived from an EMBL/GenBank/DDBJ whole genome shotgun (WGS) entry which is preliminary data.</text>
</comment>
<sequence>MSFLPSVTSAYVFHLHNDPSGRTFCVAKFYTGHLSILAQADIHGLHLNLSIHDPDKHHHYCLHQNSPCGVDQTETLL</sequence>
<keyword evidence="2" id="KW-1185">Reference proteome</keyword>
<dbReference type="AlphaFoldDB" id="A0AAV4WVM6"/>
<proteinExistence type="predicted"/>
<dbReference type="Proteomes" id="UP001054945">
    <property type="component" value="Unassembled WGS sequence"/>
</dbReference>
<evidence type="ECO:0000313" key="1">
    <source>
        <dbReference type="EMBL" id="GIY86976.1"/>
    </source>
</evidence>
<accession>A0AAV4WVM6</accession>
<reference evidence="1 2" key="1">
    <citation type="submission" date="2021-06" db="EMBL/GenBank/DDBJ databases">
        <title>Caerostris extrusa draft genome.</title>
        <authorList>
            <person name="Kono N."/>
            <person name="Arakawa K."/>
        </authorList>
    </citation>
    <scope>NUCLEOTIDE SEQUENCE [LARGE SCALE GENOMIC DNA]</scope>
</reference>
<dbReference type="EMBL" id="BPLR01016865">
    <property type="protein sequence ID" value="GIY86976.1"/>
    <property type="molecule type" value="Genomic_DNA"/>
</dbReference>
<protein>
    <submittedName>
        <fullName evidence="1">Uncharacterized protein</fullName>
    </submittedName>
</protein>
<name>A0AAV4WVM6_CAEEX</name>
<gene>
    <name evidence="1" type="ORF">CEXT_470751</name>
</gene>